<sequence length="66" mass="7337">MAKINPIQLQKHLKGMTYPASKQDILTKAQENGGDEQIRSVLQALPEKQYTRPTDVTAAVKDIDNS</sequence>
<evidence type="ECO:0000313" key="2">
    <source>
        <dbReference type="Proteomes" id="UP000010467"/>
    </source>
</evidence>
<organism evidence="1 2">
    <name type="scientific">Deinococcus peraridilitoris (strain DSM 19664 / LMG 22246 / CIP 109416 / KR-200)</name>
    <dbReference type="NCBI Taxonomy" id="937777"/>
    <lineage>
        <taxon>Bacteria</taxon>
        <taxon>Thermotogati</taxon>
        <taxon>Deinococcota</taxon>
        <taxon>Deinococci</taxon>
        <taxon>Deinococcales</taxon>
        <taxon>Deinococcaceae</taxon>
        <taxon>Deinococcus</taxon>
    </lineage>
</organism>
<evidence type="ECO:0008006" key="3">
    <source>
        <dbReference type="Google" id="ProtNLM"/>
    </source>
</evidence>
<dbReference type="HOGENOM" id="CLU_159338_3_0_0"/>
<dbReference type="InterPro" id="IPR021527">
    <property type="entry name" value="DUF2795"/>
</dbReference>
<name>K9ZYZ4_DEIPD</name>
<dbReference type="STRING" id="937777.Deipe_1266"/>
<dbReference type="EMBL" id="CP003382">
    <property type="protein sequence ID" value="AFZ66816.1"/>
    <property type="molecule type" value="Genomic_DNA"/>
</dbReference>
<dbReference type="eggNOG" id="ENOG5033FKY">
    <property type="taxonomic scope" value="Bacteria"/>
</dbReference>
<evidence type="ECO:0000313" key="1">
    <source>
        <dbReference type="EMBL" id="AFZ66816.1"/>
    </source>
</evidence>
<accession>K9ZYZ4</accession>
<dbReference type="Pfam" id="PF11387">
    <property type="entry name" value="DUF2795"/>
    <property type="match status" value="1"/>
</dbReference>
<dbReference type="Proteomes" id="UP000010467">
    <property type="component" value="Chromosome"/>
</dbReference>
<dbReference type="AlphaFoldDB" id="K9ZYZ4"/>
<dbReference type="KEGG" id="dpd:Deipe_1266"/>
<gene>
    <name evidence="1" type="ordered locus">Deipe_1266</name>
</gene>
<protein>
    <recommendedName>
        <fullName evidence="3">DUF2795 domain-containing protein</fullName>
    </recommendedName>
</protein>
<keyword evidence="2" id="KW-1185">Reference proteome</keyword>
<dbReference type="RefSeq" id="WP_015235124.1">
    <property type="nucleotide sequence ID" value="NC_019793.1"/>
</dbReference>
<reference evidence="2" key="1">
    <citation type="submission" date="2012-03" db="EMBL/GenBank/DDBJ databases">
        <title>Complete sequence of chromosome of Deinococcus peraridilitoris DSM 19664.</title>
        <authorList>
            <person name="Lucas S."/>
            <person name="Copeland A."/>
            <person name="Lapidus A."/>
            <person name="Glavina del Rio T."/>
            <person name="Dalin E."/>
            <person name="Tice H."/>
            <person name="Bruce D."/>
            <person name="Goodwin L."/>
            <person name="Pitluck S."/>
            <person name="Peters L."/>
            <person name="Mikhailova N."/>
            <person name="Lu M."/>
            <person name="Kyrpides N."/>
            <person name="Mavromatis K."/>
            <person name="Ivanova N."/>
            <person name="Brettin T."/>
            <person name="Detter J.C."/>
            <person name="Han C."/>
            <person name="Larimer F."/>
            <person name="Land M."/>
            <person name="Hauser L."/>
            <person name="Markowitz V."/>
            <person name="Cheng J.-F."/>
            <person name="Hugenholtz P."/>
            <person name="Woyke T."/>
            <person name="Wu D."/>
            <person name="Pukall R."/>
            <person name="Steenblock K."/>
            <person name="Brambilla E."/>
            <person name="Klenk H.-P."/>
            <person name="Eisen J.A."/>
        </authorList>
    </citation>
    <scope>NUCLEOTIDE SEQUENCE [LARGE SCALE GENOMIC DNA]</scope>
    <source>
        <strain evidence="2">DSM 19664 / LMG 22246 / CIP 109416 / KR-200</strain>
    </source>
</reference>
<dbReference type="OrthoDB" id="6161020at2"/>
<proteinExistence type="predicted"/>
<dbReference type="PATRIC" id="fig|937777.3.peg.1266"/>